<comment type="catalytic activity">
    <reaction evidence="6">
        <text>a 5'-end NAD(+)-phospho-ribonucleoside in mRNA + H2O = a 5'-end phospho-ribonucleoside in mRNA + NAD(+) + H(+)</text>
        <dbReference type="Rhea" id="RHEA:60880"/>
        <dbReference type="Rhea" id="RHEA-COMP:15692"/>
        <dbReference type="Rhea" id="RHEA-COMP:15698"/>
        <dbReference type="ChEBI" id="CHEBI:15377"/>
        <dbReference type="ChEBI" id="CHEBI:15378"/>
        <dbReference type="ChEBI" id="CHEBI:57540"/>
        <dbReference type="ChEBI" id="CHEBI:138282"/>
        <dbReference type="ChEBI" id="CHEBI:144029"/>
    </reaction>
    <physiologicalReaction direction="left-to-right" evidence="6">
        <dbReference type="Rhea" id="RHEA:60881"/>
    </physiologicalReaction>
</comment>
<comment type="catalytic activity">
    <reaction evidence="3">
        <text>a 5'-end (N(7)-methyl 5'-triphosphoguanosine)-ribonucleoside-ribonucleotide in mRNA + H2O = a (N(7)-methyl 5'-triphosphoguanosine)-nucleoside + a 5'-end phospho-ribonucleoside in mRNA + H(+)</text>
        <dbReference type="Rhea" id="RHEA:66928"/>
        <dbReference type="Rhea" id="RHEA-COMP:15692"/>
        <dbReference type="Rhea" id="RHEA-COMP:17313"/>
        <dbReference type="ChEBI" id="CHEBI:15377"/>
        <dbReference type="ChEBI" id="CHEBI:15378"/>
        <dbReference type="ChEBI" id="CHEBI:138282"/>
        <dbReference type="ChEBI" id="CHEBI:172876"/>
        <dbReference type="ChEBI" id="CHEBI:172877"/>
    </reaction>
    <physiologicalReaction direction="left-to-right" evidence="3">
        <dbReference type="Rhea" id="RHEA:66929"/>
    </physiologicalReaction>
</comment>
<dbReference type="GO" id="GO:0005829">
    <property type="term" value="C:cytosol"/>
    <property type="evidence" value="ECO:0007669"/>
    <property type="project" value="TreeGrafter"/>
</dbReference>
<keyword evidence="7" id="KW-0694">RNA-binding</keyword>
<protein>
    <recommendedName>
        <fullName evidence="7">Decapping nuclease</fullName>
        <ecNumber evidence="7">3.6.1.-</ecNumber>
    </recommendedName>
</protein>
<evidence type="ECO:0000256" key="4">
    <source>
        <dbReference type="ARBA" id="ARBA00044692"/>
    </source>
</evidence>
<comment type="similarity">
    <text evidence="2 7">Belongs to the DXO/Dom3Z family.</text>
</comment>
<proteinExistence type="inferred from homology"/>
<dbReference type="GO" id="GO:0000166">
    <property type="term" value="F:nucleotide binding"/>
    <property type="evidence" value="ECO:0007669"/>
    <property type="project" value="UniProtKB-KW"/>
</dbReference>
<keyword evidence="7" id="KW-0479">Metal-binding</keyword>
<dbReference type="AlphaFoldDB" id="A0AAN7VSU6"/>
<keyword evidence="10" id="KW-0255">Endonuclease</keyword>
<evidence type="ECO:0000256" key="3">
    <source>
        <dbReference type="ARBA" id="ARBA00044676"/>
    </source>
</evidence>
<dbReference type="GO" id="GO:0005634">
    <property type="term" value="C:nucleus"/>
    <property type="evidence" value="ECO:0007669"/>
    <property type="project" value="UniProtKB-SubCell"/>
</dbReference>
<evidence type="ECO:0000259" key="9">
    <source>
        <dbReference type="Pfam" id="PF08652"/>
    </source>
</evidence>
<dbReference type="GO" id="GO:0110155">
    <property type="term" value="P:NAD-cap decapping"/>
    <property type="evidence" value="ECO:0007669"/>
    <property type="project" value="TreeGrafter"/>
</dbReference>
<evidence type="ECO:0000313" key="11">
    <source>
        <dbReference type="Proteomes" id="UP001310594"/>
    </source>
</evidence>
<evidence type="ECO:0000256" key="8">
    <source>
        <dbReference type="SAM" id="MobiDB-lite"/>
    </source>
</evidence>
<name>A0AAN7VSU6_9PEZI</name>
<feature type="compositionally biased region" description="Basic and acidic residues" evidence="8">
    <location>
        <begin position="1"/>
        <end position="11"/>
    </location>
</feature>
<comment type="caution">
    <text evidence="10">The sequence shown here is derived from an EMBL/GenBank/DDBJ whole genome shotgun (WGS) entry which is preliminary data.</text>
</comment>
<organism evidence="10 11">
    <name type="scientific">Elasticomyces elasticus</name>
    <dbReference type="NCBI Taxonomy" id="574655"/>
    <lineage>
        <taxon>Eukaryota</taxon>
        <taxon>Fungi</taxon>
        <taxon>Dikarya</taxon>
        <taxon>Ascomycota</taxon>
        <taxon>Pezizomycotina</taxon>
        <taxon>Dothideomycetes</taxon>
        <taxon>Dothideomycetidae</taxon>
        <taxon>Mycosphaerellales</taxon>
        <taxon>Teratosphaeriaceae</taxon>
        <taxon>Elasticomyces</taxon>
    </lineage>
</organism>
<dbReference type="Pfam" id="PF08652">
    <property type="entry name" value="RAI1"/>
    <property type="match status" value="1"/>
</dbReference>
<comment type="catalytic activity">
    <reaction evidence="4">
        <text>a 5'-end triphospho-ribonucleoside in mRNA + H2O = a 5'-end phospho-ribonucleoside in mRNA + diphosphate + H(+)</text>
        <dbReference type="Rhea" id="RHEA:78683"/>
        <dbReference type="Rhea" id="RHEA-COMP:15692"/>
        <dbReference type="Rhea" id="RHEA-COMP:17164"/>
        <dbReference type="ChEBI" id="CHEBI:15377"/>
        <dbReference type="ChEBI" id="CHEBI:15378"/>
        <dbReference type="ChEBI" id="CHEBI:33019"/>
        <dbReference type="ChEBI" id="CHEBI:138282"/>
        <dbReference type="ChEBI" id="CHEBI:167618"/>
    </reaction>
    <physiologicalReaction direction="left-to-right" evidence="4">
        <dbReference type="Rhea" id="RHEA:78684"/>
    </physiologicalReaction>
</comment>
<feature type="domain" description="RAI1-like" evidence="9">
    <location>
        <begin position="5"/>
        <end position="239"/>
    </location>
</feature>
<dbReference type="InterPro" id="IPR039039">
    <property type="entry name" value="RAI1-like_fam"/>
</dbReference>
<dbReference type="Proteomes" id="UP001310594">
    <property type="component" value="Unassembled WGS sequence"/>
</dbReference>
<evidence type="ECO:0000256" key="7">
    <source>
        <dbReference type="RuleBase" id="RU367113"/>
    </source>
</evidence>
<dbReference type="GO" id="GO:0000956">
    <property type="term" value="P:nuclear-transcribed mRNA catabolic process"/>
    <property type="evidence" value="ECO:0007669"/>
    <property type="project" value="TreeGrafter"/>
</dbReference>
<dbReference type="GO" id="GO:0004519">
    <property type="term" value="F:endonuclease activity"/>
    <property type="evidence" value="ECO:0007669"/>
    <property type="project" value="UniProtKB-KW"/>
</dbReference>
<evidence type="ECO:0000256" key="1">
    <source>
        <dbReference type="ARBA" id="ARBA00001968"/>
    </source>
</evidence>
<dbReference type="GO" id="GO:0003723">
    <property type="term" value="F:RNA binding"/>
    <property type="evidence" value="ECO:0007669"/>
    <property type="project" value="UniProtKB-KW"/>
</dbReference>
<comment type="function">
    <text evidence="5">Decapping enzyme for NAD-capped RNAs: specifically hydrolyzes the nicotinamide adenine dinucleotide (NAD) cap from a subset of RNAs by removing the entire NAD moiety from the 5'-end of an NAD-capped RNA. The NAD-cap is present at the 5'-end of some RNAs and snoRNAs. In contrast to the canonical 5'-end N7 methylguanosine (m7G) cap, the NAD cap promotes mRNA decay. Also acts as a non-canonical decapping enzyme that removes the entire cap structure of m7G capped or incompletely capped RNAs. Has decapping activity toward incomplete 5'-end m7G cap mRNAs such as unmethylated 5'-end-capped RNA (cap0), while it has no activity toward 2'-O-ribose methylated m7G cap (cap1). Also possesses RNA 5'-pyrophosphohydrolase activity by hydrolyzing the 5'-end triphosphate to release pyrophosphates. Stimulates exoribonuclease activity of Rat1, allowing it to degrade RNAs with stable secondary structure more effectively.</text>
</comment>
<gene>
    <name evidence="10" type="primary">RAI1_1</name>
    <name evidence="10" type="ORF">LTR97_011659</name>
</gene>
<dbReference type="PANTHER" id="PTHR12395:SF9">
    <property type="entry name" value="DECAPPING AND EXORIBONUCLEASE PROTEIN"/>
    <property type="match status" value="1"/>
</dbReference>
<dbReference type="PANTHER" id="PTHR12395">
    <property type="entry name" value="DOM-3 RELATED"/>
    <property type="match status" value="1"/>
</dbReference>
<reference evidence="10" key="1">
    <citation type="submission" date="2023-08" db="EMBL/GenBank/DDBJ databases">
        <title>Black Yeasts Isolated from many extreme environments.</title>
        <authorList>
            <person name="Coleine C."/>
            <person name="Stajich J.E."/>
            <person name="Selbmann L."/>
        </authorList>
    </citation>
    <scope>NUCLEOTIDE SEQUENCE</scope>
    <source>
        <strain evidence="10">CCFEE 5810</strain>
    </source>
</reference>
<evidence type="ECO:0000256" key="6">
    <source>
        <dbReference type="ARBA" id="ARBA00048124"/>
    </source>
</evidence>
<feature type="region of interest" description="Disordered" evidence="8">
    <location>
        <begin position="1"/>
        <end position="30"/>
    </location>
</feature>
<dbReference type="EC" id="3.6.1.-" evidence="7"/>
<keyword evidence="7" id="KW-0547">Nucleotide-binding</keyword>
<dbReference type="EMBL" id="JAVRQU010000021">
    <property type="protein sequence ID" value="KAK5691662.1"/>
    <property type="molecule type" value="Genomic_DNA"/>
</dbReference>
<evidence type="ECO:0000256" key="5">
    <source>
        <dbReference type="ARBA" id="ARBA00046211"/>
    </source>
</evidence>
<dbReference type="GO" id="GO:0046872">
    <property type="term" value="F:metal ion binding"/>
    <property type="evidence" value="ECO:0007669"/>
    <property type="project" value="UniProtKB-KW"/>
</dbReference>
<evidence type="ECO:0000256" key="2">
    <source>
        <dbReference type="ARBA" id="ARBA00006562"/>
    </source>
</evidence>
<keyword evidence="7" id="KW-0540">Nuclease</keyword>
<keyword evidence="7" id="KW-0539">Nucleus</keyword>
<comment type="cofactor">
    <cofactor evidence="1 7">
        <name>a divalent metal cation</name>
        <dbReference type="ChEBI" id="CHEBI:60240"/>
    </cofactor>
</comment>
<evidence type="ECO:0000313" key="10">
    <source>
        <dbReference type="EMBL" id="KAK5691662.1"/>
    </source>
</evidence>
<dbReference type="GO" id="GO:0034353">
    <property type="term" value="F:mRNA 5'-diphosphatase activity"/>
    <property type="evidence" value="ECO:0007669"/>
    <property type="project" value="TreeGrafter"/>
</dbReference>
<keyword evidence="7" id="KW-0378">Hydrolase</keyword>
<accession>A0AAN7VSU6</accession>
<comment type="subcellular location">
    <subcellularLocation>
        <location evidence="7">Nucleus</location>
    </subcellularLocation>
</comment>
<sequence>MTPSFVEEHHAYKAAQQRTQNAQQPRRGEASQEMMQYWGYKFEAISVIPKQWAEMTREEIESREVQTVSNHAQYCSIVRTGFGTTSLVVAGEVDCVMGEKPENPDQPIPWVELKTSAEPGNLSNPREAVKYERKLMRYWAQSFLLGVPKLMVGYRTQDGFLTRIAELETQRIPAQVKRGQHTWDGNLCINLTSAFLEFLRRTIGDEEGVWRIRRRRNGRVIEMTKTEAGGTGNVLKECFKRHRETLRGLEISAALG</sequence>
<dbReference type="InterPro" id="IPR013961">
    <property type="entry name" value="RAI1"/>
</dbReference>